<evidence type="ECO:0000313" key="1">
    <source>
        <dbReference type="EMBL" id="CAG2161026.1"/>
    </source>
</evidence>
<sequence length="134" mass="13920">MLFATLMPTPAPALAGSVMVVPAFPPVPVIWLAVPLFTISPTVADWMSIPMPVPPDPGGPSIAPLPPAPPVAEIVPKLVRVPVWPPLTLIAVAAPPEPEMRTPSLEPAPPVARMLAPAALIRLSSSNEEGLLES</sequence>
<name>A0ABM8TW81_9BURK</name>
<reference evidence="1 2" key="1">
    <citation type="submission" date="2021-03" db="EMBL/GenBank/DDBJ databases">
        <authorList>
            <person name="Peeters C."/>
        </authorList>
    </citation>
    <scope>NUCLEOTIDE SEQUENCE [LARGE SCALE GENOMIC DNA]</scope>
    <source>
        <strain evidence="1 2">LMG 26411</strain>
    </source>
</reference>
<keyword evidence="2" id="KW-1185">Reference proteome</keyword>
<accession>A0ABM8TW81</accession>
<organism evidence="1 2">
    <name type="scientific">Cupriavidus numazuensis</name>
    <dbReference type="NCBI Taxonomy" id="221992"/>
    <lineage>
        <taxon>Bacteria</taxon>
        <taxon>Pseudomonadati</taxon>
        <taxon>Pseudomonadota</taxon>
        <taxon>Betaproteobacteria</taxon>
        <taxon>Burkholderiales</taxon>
        <taxon>Burkholderiaceae</taxon>
        <taxon>Cupriavidus</taxon>
    </lineage>
</organism>
<evidence type="ECO:0000313" key="2">
    <source>
        <dbReference type="Proteomes" id="UP000672657"/>
    </source>
</evidence>
<dbReference type="Proteomes" id="UP000672657">
    <property type="component" value="Unassembled WGS sequence"/>
</dbReference>
<gene>
    <name evidence="1" type="ORF">LMG26411_07944</name>
</gene>
<proteinExistence type="predicted"/>
<dbReference type="EMBL" id="CAJPVI010000103">
    <property type="protein sequence ID" value="CAG2161026.1"/>
    <property type="molecule type" value="Genomic_DNA"/>
</dbReference>
<protein>
    <recommendedName>
        <fullName evidence="3">DNA-directed RNA polymerase II</fullName>
    </recommendedName>
</protein>
<evidence type="ECO:0008006" key="3">
    <source>
        <dbReference type="Google" id="ProtNLM"/>
    </source>
</evidence>
<comment type="caution">
    <text evidence="1">The sequence shown here is derived from an EMBL/GenBank/DDBJ whole genome shotgun (WGS) entry which is preliminary data.</text>
</comment>